<proteinExistence type="inferred from homology"/>
<dbReference type="Gene3D" id="1.10.287.950">
    <property type="entry name" value="Methyl-accepting chemotaxis protein"/>
    <property type="match status" value="1"/>
</dbReference>
<dbReference type="Pfam" id="PF02743">
    <property type="entry name" value="dCache_1"/>
    <property type="match status" value="1"/>
</dbReference>
<comment type="similarity">
    <text evidence="7">Belongs to the methyl-accepting chemotaxis (MCP) protein family.</text>
</comment>
<dbReference type="InterPro" id="IPR033479">
    <property type="entry name" value="dCache_1"/>
</dbReference>
<comment type="subcellular location">
    <subcellularLocation>
        <location evidence="1">Cell membrane</location>
        <topology evidence="1">Multi-pass membrane protein</topology>
    </subcellularLocation>
</comment>
<dbReference type="InterPro" id="IPR004089">
    <property type="entry name" value="MCPsignal_dom"/>
</dbReference>
<dbReference type="SUPFAM" id="SSF58104">
    <property type="entry name" value="Methyl-accepting chemotaxis protein (MCP) signaling domain"/>
    <property type="match status" value="1"/>
</dbReference>
<dbReference type="RefSeq" id="WP_192536678.1">
    <property type="nucleotide sequence ID" value="NZ_RRZB01000002.1"/>
</dbReference>
<evidence type="ECO:0000256" key="6">
    <source>
        <dbReference type="ARBA" id="ARBA00023224"/>
    </source>
</evidence>
<reference evidence="13 14" key="1">
    <citation type="submission" date="2020-07" db="EMBL/GenBank/DDBJ databases">
        <title>Halophilic bacteria isolated from french cheeses.</title>
        <authorList>
            <person name="Kothe C.I."/>
            <person name="Farah-Kraiem B."/>
            <person name="Renault P."/>
            <person name="Dridi B."/>
        </authorList>
    </citation>
    <scope>NUCLEOTIDE SEQUENCE [LARGE SCALE GENOMIC DNA]</scope>
    <source>
        <strain evidence="13 14">FME20</strain>
    </source>
</reference>
<organism evidence="13 14">
    <name type="scientific">Halomonas colorata</name>
    <dbReference type="NCBI Taxonomy" id="2742615"/>
    <lineage>
        <taxon>Bacteria</taxon>
        <taxon>Pseudomonadati</taxon>
        <taxon>Pseudomonadota</taxon>
        <taxon>Gammaproteobacteria</taxon>
        <taxon>Oceanospirillales</taxon>
        <taxon>Halomonadaceae</taxon>
        <taxon>Halomonas</taxon>
    </lineage>
</organism>
<dbReference type="CDD" id="cd11386">
    <property type="entry name" value="MCP_signal"/>
    <property type="match status" value="1"/>
</dbReference>
<dbReference type="PANTHER" id="PTHR43531">
    <property type="entry name" value="PROTEIN ICFG"/>
    <property type="match status" value="1"/>
</dbReference>
<dbReference type="PANTHER" id="PTHR43531:SF7">
    <property type="entry name" value="AEROTAXIS RECEPTOR"/>
    <property type="match status" value="1"/>
</dbReference>
<comment type="caution">
    <text evidence="13">The sequence shown here is derived from an EMBL/GenBank/DDBJ whole genome shotgun (WGS) entry which is preliminary data.</text>
</comment>
<dbReference type="EMBL" id="RRZB01000002">
    <property type="protein sequence ID" value="MBE0462160.1"/>
    <property type="molecule type" value="Genomic_DNA"/>
</dbReference>
<keyword evidence="3 10" id="KW-0812">Transmembrane</keyword>
<accession>A0ABR9FU34</accession>
<feature type="region of interest" description="Disordered" evidence="9">
    <location>
        <begin position="624"/>
        <end position="660"/>
    </location>
</feature>
<keyword evidence="6 8" id="KW-0807">Transducer</keyword>
<evidence type="ECO:0000313" key="14">
    <source>
        <dbReference type="Proteomes" id="UP001645038"/>
    </source>
</evidence>
<keyword evidence="14" id="KW-1185">Reference proteome</keyword>
<evidence type="ECO:0000313" key="13">
    <source>
        <dbReference type="EMBL" id="MBE0462160.1"/>
    </source>
</evidence>
<name>A0ABR9FU34_9GAMM</name>
<evidence type="ECO:0000259" key="12">
    <source>
        <dbReference type="PROSITE" id="PS50885"/>
    </source>
</evidence>
<feature type="domain" description="Methyl-accepting transducer" evidence="11">
    <location>
        <begin position="371"/>
        <end position="600"/>
    </location>
</feature>
<evidence type="ECO:0000256" key="10">
    <source>
        <dbReference type="SAM" id="Phobius"/>
    </source>
</evidence>
<dbReference type="Pfam" id="PF00015">
    <property type="entry name" value="MCPsignal"/>
    <property type="match status" value="1"/>
</dbReference>
<feature type="compositionally biased region" description="Low complexity" evidence="9">
    <location>
        <begin position="624"/>
        <end position="646"/>
    </location>
</feature>
<dbReference type="Proteomes" id="UP001645038">
    <property type="component" value="Unassembled WGS sequence"/>
</dbReference>
<dbReference type="InterPro" id="IPR004090">
    <property type="entry name" value="Chemotax_Me-accpt_rcpt"/>
</dbReference>
<evidence type="ECO:0000259" key="11">
    <source>
        <dbReference type="PROSITE" id="PS50111"/>
    </source>
</evidence>
<dbReference type="CDD" id="cd06225">
    <property type="entry name" value="HAMP"/>
    <property type="match status" value="1"/>
</dbReference>
<keyword evidence="5 10" id="KW-0472">Membrane</keyword>
<dbReference type="InterPro" id="IPR003660">
    <property type="entry name" value="HAMP_dom"/>
</dbReference>
<dbReference type="CDD" id="cd12912">
    <property type="entry name" value="PDC2_MCP_like"/>
    <property type="match status" value="1"/>
</dbReference>
<dbReference type="PROSITE" id="PS50111">
    <property type="entry name" value="CHEMOTAXIS_TRANSDUC_2"/>
    <property type="match status" value="1"/>
</dbReference>
<evidence type="ECO:0000256" key="4">
    <source>
        <dbReference type="ARBA" id="ARBA00022989"/>
    </source>
</evidence>
<feature type="transmembrane region" description="Helical" evidence="10">
    <location>
        <begin position="292"/>
        <end position="311"/>
    </location>
</feature>
<keyword evidence="4 10" id="KW-1133">Transmembrane helix</keyword>
<dbReference type="SMART" id="SM00283">
    <property type="entry name" value="MA"/>
    <property type="match status" value="1"/>
</dbReference>
<evidence type="ECO:0000256" key="1">
    <source>
        <dbReference type="ARBA" id="ARBA00004651"/>
    </source>
</evidence>
<evidence type="ECO:0000256" key="8">
    <source>
        <dbReference type="PROSITE-ProRule" id="PRU00284"/>
    </source>
</evidence>
<dbReference type="PROSITE" id="PS50885">
    <property type="entry name" value="HAMP"/>
    <property type="match status" value="1"/>
</dbReference>
<feature type="domain" description="HAMP" evidence="12">
    <location>
        <begin position="312"/>
        <end position="366"/>
    </location>
</feature>
<dbReference type="SMART" id="SM00304">
    <property type="entry name" value="HAMP"/>
    <property type="match status" value="1"/>
</dbReference>
<sequence length="660" mass="70013">MSKFSHLSLTQKLLSAVALPLLIVAVILGVIVNQQLNQAIPDLIDNAGTRQVEARADEIGRWINGYRNWNAVLAKDERLAENVPVASHLDWLAKRYPPGGTIESLFFSNASGDTITHAGVPLDISERPYFKTLISESSQDSLLVDPVISMVSGLPTALVVDTVFDGRGNRAGLLGITVSMAAVSDITSDINVGEGSYGWLIDSQGQVIAHPVEEYRMSLNYTDADHTQGYQGLDALSQSMLSGAPGSGEITMPSGERTRLMWSPVEGTSWVVGVTVPMTAFTAVTNSLLKSLLLAGGLLLVLLLVVVAYAARRSLAPIKHTASAMADIAQGKGDLTRRLEVKSQDEIGDLARGFNAFVERMQGTLQEVRHNAQTVLAGASDMADGTHELSSRTDQAAANIQETSASMEEIHSTVAHTSQASEQANGLAIEAAGASKRGTESMTQMESKMGAISESSNKISDIIGLIDSIAFQTNILALNASVEAARAGEQGRGFAVVANEVRTLASRSATAAQDIRALIDVSVNHAKEGNHIVKSAAQQMQEIHRSITQVSDVIGEITAGAREQTAGIEQVNTAVAEMDTMTQQNASMVSQNASLAAQMRNNAERLDQLMSEFILGDSQPLAISTSATPPASSPRLPAASPAPSTLKPRKAVAEPEWEAF</sequence>
<gene>
    <name evidence="13" type="ORF">EI547_01635</name>
</gene>
<evidence type="ECO:0000256" key="3">
    <source>
        <dbReference type="ARBA" id="ARBA00022692"/>
    </source>
</evidence>
<dbReference type="PRINTS" id="PR00260">
    <property type="entry name" value="CHEMTRNSDUCR"/>
</dbReference>
<dbReference type="Pfam" id="PF00672">
    <property type="entry name" value="HAMP"/>
    <property type="match status" value="1"/>
</dbReference>
<evidence type="ECO:0000256" key="7">
    <source>
        <dbReference type="ARBA" id="ARBA00029447"/>
    </source>
</evidence>
<evidence type="ECO:0000256" key="2">
    <source>
        <dbReference type="ARBA" id="ARBA00022475"/>
    </source>
</evidence>
<evidence type="ECO:0000256" key="5">
    <source>
        <dbReference type="ARBA" id="ARBA00023136"/>
    </source>
</evidence>
<keyword evidence="2" id="KW-1003">Cell membrane</keyword>
<evidence type="ECO:0000256" key="9">
    <source>
        <dbReference type="SAM" id="MobiDB-lite"/>
    </source>
</evidence>
<protein>
    <submittedName>
        <fullName evidence="13">HAMP domain-containing protein</fullName>
    </submittedName>
</protein>
<dbReference type="InterPro" id="IPR051310">
    <property type="entry name" value="MCP_chemotaxis"/>
</dbReference>
<dbReference type="Gene3D" id="3.30.450.20">
    <property type="entry name" value="PAS domain"/>
    <property type="match status" value="1"/>
</dbReference>